<protein>
    <recommendedName>
        <fullName evidence="4">HTH CENPB-type domain-containing protein</fullName>
    </recommendedName>
</protein>
<feature type="region of interest" description="Disordered" evidence="1">
    <location>
        <begin position="59"/>
        <end position="78"/>
    </location>
</feature>
<dbReference type="AlphaFoldDB" id="A0AAV8A4G4"/>
<dbReference type="Proteomes" id="UP001146793">
    <property type="component" value="Unassembled WGS sequence"/>
</dbReference>
<sequence length="353" mass="41008">MDNERIEIDFEPDNGDRMHRQEFMEFFSSSSTDTDTDTLANENGTNIDELNIARLDLNNTSDNATNPRQLDQNDESESALNNHLDDQNVRAEEQLGSSENNQLIDPEEELNLDPQNSCFTEEEIEELLQRRILQFFERVIIVGVKEINQKNLTIRIFREFPKLMLIENVIEMLASSICLCERKKIRPFSIKFIRRCFGITRGKIYGAKKAIKVGRVVGKRGRPYLLNESEEAFIVERLKILSLIGWAPTLDETVEIANEIIASWLQIDYNVQRPSITSNMWVHGFAKGNKLRITISSPLEYQRIIVTEELIKYFLQTLKELYEEKKYVPDLIFNMDETSLQLNKNKKYSVITG</sequence>
<accession>A0AAV8A4G4</accession>
<evidence type="ECO:0000313" key="3">
    <source>
        <dbReference type="Proteomes" id="UP001146793"/>
    </source>
</evidence>
<comment type="caution">
    <text evidence="2">The sequence shown here is derived from an EMBL/GenBank/DDBJ whole genome shotgun (WGS) entry which is preliminary data.</text>
</comment>
<dbReference type="EMBL" id="JANTQA010000015">
    <property type="protein sequence ID" value="KAJ3448311.1"/>
    <property type="molecule type" value="Genomic_DNA"/>
</dbReference>
<feature type="compositionally biased region" description="Polar residues" evidence="1">
    <location>
        <begin position="59"/>
        <end position="70"/>
    </location>
</feature>
<proteinExistence type="predicted"/>
<gene>
    <name evidence="2" type="ORF">M0812_00790</name>
</gene>
<evidence type="ECO:0000256" key="1">
    <source>
        <dbReference type="SAM" id="MobiDB-lite"/>
    </source>
</evidence>
<name>A0AAV8A4G4_9EUKA</name>
<evidence type="ECO:0000313" key="2">
    <source>
        <dbReference type="EMBL" id="KAJ3448311.1"/>
    </source>
</evidence>
<reference evidence="2" key="1">
    <citation type="submission" date="2022-08" db="EMBL/GenBank/DDBJ databases">
        <title>Novel sulphate-reducing endosymbionts in the free-living metamonad Anaeramoeba.</title>
        <authorList>
            <person name="Jerlstrom-Hultqvist J."/>
            <person name="Cepicka I."/>
            <person name="Gallot-Lavallee L."/>
            <person name="Salas-Leiva D."/>
            <person name="Curtis B.A."/>
            <person name="Zahonova K."/>
            <person name="Pipaliya S."/>
            <person name="Dacks J."/>
            <person name="Roger A.J."/>
        </authorList>
    </citation>
    <scope>NUCLEOTIDE SEQUENCE</scope>
    <source>
        <strain evidence="2">Busselton2</strain>
    </source>
</reference>
<organism evidence="2 3">
    <name type="scientific">Anaeramoeba flamelloides</name>
    <dbReference type="NCBI Taxonomy" id="1746091"/>
    <lineage>
        <taxon>Eukaryota</taxon>
        <taxon>Metamonada</taxon>
        <taxon>Anaeramoebidae</taxon>
        <taxon>Anaeramoeba</taxon>
    </lineage>
</organism>
<evidence type="ECO:0008006" key="4">
    <source>
        <dbReference type="Google" id="ProtNLM"/>
    </source>
</evidence>